<protein>
    <submittedName>
        <fullName evidence="2">DUF2812 domain-containing protein</fullName>
    </submittedName>
</protein>
<keyword evidence="1" id="KW-0472">Membrane</keyword>
<keyword evidence="3" id="KW-1185">Reference proteome</keyword>
<feature type="transmembrane region" description="Helical" evidence="1">
    <location>
        <begin position="124"/>
        <end position="142"/>
    </location>
</feature>
<keyword evidence="1" id="KW-1133">Transmembrane helix</keyword>
<dbReference type="InterPro" id="IPR021359">
    <property type="entry name" value="DUF2812"/>
</dbReference>
<dbReference type="Pfam" id="PF11193">
    <property type="entry name" value="DUF2812"/>
    <property type="match status" value="1"/>
</dbReference>
<feature type="transmembrane region" description="Helical" evidence="1">
    <location>
        <begin position="148"/>
        <end position="169"/>
    </location>
</feature>
<sequence>MFKHQWKFFDISDWKKEQDYLEDMHQKGWKLKSTNGFKYTFESCEPEEVVYQLDYRDTNSKKTQEDQEDYIQMFEDCGWEYIQDLNGFSYFRKAKQAMNGKKEEIFCDEQSKQDMIKRVYQGRIIPLIIVFIGFLFIIHSSLDRPVAWILLVVVSVIYIYIIFKFIVYYRKVLFAKREH</sequence>
<name>A0ABU4WQ31_9FIRM</name>
<dbReference type="EMBL" id="JALBUS010000009">
    <property type="protein sequence ID" value="MDX8417582.1"/>
    <property type="molecule type" value="Genomic_DNA"/>
</dbReference>
<accession>A0ABU4WQ31</accession>
<gene>
    <name evidence="2" type="ORF">MOZ64_06965</name>
</gene>
<dbReference type="RefSeq" id="WP_320325867.1">
    <property type="nucleotide sequence ID" value="NZ_JALBUS010000009.1"/>
</dbReference>
<evidence type="ECO:0000313" key="3">
    <source>
        <dbReference type="Proteomes" id="UP001285244"/>
    </source>
</evidence>
<comment type="caution">
    <text evidence="2">The sequence shown here is derived from an EMBL/GenBank/DDBJ whole genome shotgun (WGS) entry which is preliminary data.</text>
</comment>
<evidence type="ECO:0000313" key="2">
    <source>
        <dbReference type="EMBL" id="MDX8417582.1"/>
    </source>
</evidence>
<dbReference type="Proteomes" id="UP001285244">
    <property type="component" value="Unassembled WGS sequence"/>
</dbReference>
<reference evidence="2 3" key="1">
    <citation type="submission" date="2022-03" db="EMBL/GenBank/DDBJ databases">
        <title>Novel taxa within the pig intestine.</title>
        <authorList>
            <person name="Wylensek D."/>
            <person name="Bishof K."/>
            <person name="Afrizal A."/>
            <person name="Clavel T."/>
        </authorList>
    </citation>
    <scope>NUCLEOTIDE SEQUENCE [LARGE SCALE GENOMIC DNA]</scope>
    <source>
        <strain evidence="2 3">Cla-KB-P134</strain>
    </source>
</reference>
<keyword evidence="1" id="KW-0812">Transmembrane</keyword>
<organism evidence="2 3">
    <name type="scientific">Absicoccus intestinalis</name>
    <dbReference type="NCBI Taxonomy" id="2926319"/>
    <lineage>
        <taxon>Bacteria</taxon>
        <taxon>Bacillati</taxon>
        <taxon>Bacillota</taxon>
        <taxon>Erysipelotrichia</taxon>
        <taxon>Erysipelotrichales</taxon>
        <taxon>Erysipelotrichaceae</taxon>
        <taxon>Absicoccus</taxon>
    </lineage>
</organism>
<evidence type="ECO:0000256" key="1">
    <source>
        <dbReference type="SAM" id="Phobius"/>
    </source>
</evidence>
<proteinExistence type="predicted"/>